<feature type="region of interest" description="Disordered" evidence="1">
    <location>
        <begin position="330"/>
        <end position="363"/>
    </location>
</feature>
<gene>
    <name evidence="3" type="ORF">BGZ95_003156</name>
</gene>
<protein>
    <submittedName>
        <fullName evidence="3">Uncharacterized protein</fullName>
    </submittedName>
</protein>
<sequence>MPTSSGRATTTTVATTTQSSTTLVPSNTTLDTTTATTATITTTATTTTMTPLTEPPSAMVSPSITPVTDSKTDTSLLGSPSVVGGFNLTMGIIVCGSIVSLFIIIVGAATIHRARSRRAFRRQLAAAGEDGGEDGRFPPPGSVDISTSEKVEVPDRAMIGRDGGYGRGGDDDAGARRTDYTSAPPARNRDNRYPSPHAALYKQASISRRGLIADAAPNGISDAVVPTRKPTTTTSSINNINNSIAGRDQYNNRTSRSRAGSRAGTAPSSVAPSPAPSAAAVPAMRFDEKDSSSQQASRRSTGTKRARHPPAPTVTINYKTPSVVNTDYDMTAYSPEPVGHDDEIDDDVSASDYSSPHPMQRDSLTQVDDNASLDAYHSGAFLNAIHEYTLYSAPLSLPLSVVPEPEPAMPKVQPLQPVYHSRGQQGYQSQSQTLTNIQQKRQSPPPPPKSLKRLSPVSTANLSKNYQQAQPVASTAAANRGIQRTGFTPRIATQGLDRSGSGQSSPSSSSPRGTPRSNTDSPTERLNNKFAQTYYNTHYGRSGTNTHAASSPIPGVDKKHLPASLVSEMEMNSYPTPIARSNSTRLPAHLRGGGSVIGMHVGTGGGQQVGSTFVNSYGNNGSSYF</sequence>
<feature type="region of interest" description="Disordered" evidence="1">
    <location>
        <begin position="158"/>
        <end position="195"/>
    </location>
</feature>
<dbReference type="Proteomes" id="UP001194580">
    <property type="component" value="Unassembled WGS sequence"/>
</dbReference>
<dbReference type="AlphaFoldDB" id="A0AAD4D6D3"/>
<dbReference type="EMBL" id="JAAAIL010001700">
    <property type="protein sequence ID" value="KAG0266016.1"/>
    <property type="molecule type" value="Genomic_DNA"/>
</dbReference>
<comment type="caution">
    <text evidence="3">The sequence shown here is derived from an EMBL/GenBank/DDBJ whole genome shotgun (WGS) entry which is preliminary data.</text>
</comment>
<feature type="compositionally biased region" description="Low complexity" evidence="1">
    <location>
        <begin position="498"/>
        <end position="517"/>
    </location>
</feature>
<feature type="compositionally biased region" description="Basic and acidic residues" evidence="1">
    <location>
        <begin position="168"/>
        <end position="179"/>
    </location>
</feature>
<feature type="region of interest" description="Disordered" evidence="1">
    <location>
        <begin position="419"/>
        <end position="455"/>
    </location>
</feature>
<reference evidence="3" key="1">
    <citation type="journal article" date="2020" name="Fungal Divers.">
        <title>Resolving the Mortierellaceae phylogeny through synthesis of multi-gene phylogenetics and phylogenomics.</title>
        <authorList>
            <person name="Vandepol N."/>
            <person name="Liber J."/>
            <person name="Desiro A."/>
            <person name="Na H."/>
            <person name="Kennedy M."/>
            <person name="Barry K."/>
            <person name="Grigoriev I.V."/>
            <person name="Miller A.N."/>
            <person name="O'Donnell K."/>
            <person name="Stajich J.E."/>
            <person name="Bonito G."/>
        </authorList>
    </citation>
    <scope>NUCLEOTIDE SEQUENCE</scope>
    <source>
        <strain evidence="3">NRRL 28262</strain>
    </source>
</reference>
<keyword evidence="2" id="KW-0472">Membrane</keyword>
<feature type="compositionally biased region" description="Low complexity" evidence="1">
    <location>
        <begin position="253"/>
        <end position="283"/>
    </location>
</feature>
<accession>A0AAD4D6D3</accession>
<proteinExistence type="predicted"/>
<feature type="region of interest" description="Disordered" evidence="1">
    <location>
        <begin position="537"/>
        <end position="556"/>
    </location>
</feature>
<evidence type="ECO:0000313" key="3">
    <source>
        <dbReference type="EMBL" id="KAG0266016.1"/>
    </source>
</evidence>
<name>A0AAD4D6D3_9FUNG</name>
<keyword evidence="2" id="KW-1133">Transmembrane helix</keyword>
<feature type="compositionally biased region" description="Low complexity" evidence="1">
    <location>
        <begin position="231"/>
        <end position="244"/>
    </location>
</feature>
<feature type="compositionally biased region" description="Low complexity" evidence="1">
    <location>
        <begin position="423"/>
        <end position="442"/>
    </location>
</feature>
<keyword evidence="2" id="KW-0812">Transmembrane</keyword>
<feature type="region of interest" description="Disordered" evidence="1">
    <location>
        <begin position="126"/>
        <end position="146"/>
    </location>
</feature>
<feature type="region of interest" description="Disordered" evidence="1">
    <location>
        <begin position="490"/>
        <end position="526"/>
    </location>
</feature>
<feature type="compositionally biased region" description="Polar residues" evidence="1">
    <location>
        <begin position="60"/>
        <end position="72"/>
    </location>
</feature>
<feature type="region of interest" description="Disordered" evidence="1">
    <location>
        <begin position="221"/>
        <end position="317"/>
    </location>
</feature>
<evidence type="ECO:0000256" key="1">
    <source>
        <dbReference type="SAM" id="MobiDB-lite"/>
    </source>
</evidence>
<evidence type="ECO:0000313" key="4">
    <source>
        <dbReference type="Proteomes" id="UP001194580"/>
    </source>
</evidence>
<keyword evidence="4" id="KW-1185">Reference proteome</keyword>
<evidence type="ECO:0000256" key="2">
    <source>
        <dbReference type="SAM" id="Phobius"/>
    </source>
</evidence>
<feature type="transmembrane region" description="Helical" evidence="2">
    <location>
        <begin position="88"/>
        <end position="111"/>
    </location>
</feature>
<organism evidence="3 4">
    <name type="scientific">Linnemannia exigua</name>
    <dbReference type="NCBI Taxonomy" id="604196"/>
    <lineage>
        <taxon>Eukaryota</taxon>
        <taxon>Fungi</taxon>
        <taxon>Fungi incertae sedis</taxon>
        <taxon>Mucoromycota</taxon>
        <taxon>Mortierellomycotina</taxon>
        <taxon>Mortierellomycetes</taxon>
        <taxon>Mortierellales</taxon>
        <taxon>Mortierellaceae</taxon>
        <taxon>Linnemannia</taxon>
    </lineage>
</organism>
<feature type="region of interest" description="Disordered" evidence="1">
    <location>
        <begin position="48"/>
        <end position="72"/>
    </location>
</feature>